<reference evidence="3" key="1">
    <citation type="journal article" date="2021" name="Nat. Commun.">
        <title>Genetic determinants of endophytism in the Arabidopsis root mycobiome.</title>
        <authorList>
            <person name="Mesny F."/>
            <person name="Miyauchi S."/>
            <person name="Thiergart T."/>
            <person name="Pickel B."/>
            <person name="Atanasova L."/>
            <person name="Karlsson M."/>
            <person name="Huettel B."/>
            <person name="Barry K.W."/>
            <person name="Haridas S."/>
            <person name="Chen C."/>
            <person name="Bauer D."/>
            <person name="Andreopoulos W."/>
            <person name="Pangilinan J."/>
            <person name="LaButti K."/>
            <person name="Riley R."/>
            <person name="Lipzen A."/>
            <person name="Clum A."/>
            <person name="Drula E."/>
            <person name="Henrissat B."/>
            <person name="Kohler A."/>
            <person name="Grigoriev I.V."/>
            <person name="Martin F.M."/>
            <person name="Hacquard S."/>
        </authorList>
    </citation>
    <scope>NUCLEOTIDE SEQUENCE</scope>
    <source>
        <strain evidence="3">MPI-CAGE-CH-0235</strain>
    </source>
</reference>
<dbReference type="OrthoDB" id="10042665at2759"/>
<accession>A0A8K0WK61</accession>
<dbReference type="PANTHER" id="PTHR46411">
    <property type="entry name" value="FAMILY ATPASE, PUTATIVE-RELATED"/>
    <property type="match status" value="1"/>
</dbReference>
<dbReference type="Gene3D" id="3.40.50.300">
    <property type="entry name" value="P-loop containing nucleotide triphosphate hydrolases"/>
    <property type="match status" value="1"/>
</dbReference>
<keyword evidence="4" id="KW-1185">Reference proteome</keyword>
<evidence type="ECO:0000313" key="3">
    <source>
        <dbReference type="EMBL" id="KAH7304218.1"/>
    </source>
</evidence>
<dbReference type="GO" id="GO:0005524">
    <property type="term" value="F:ATP binding"/>
    <property type="evidence" value="ECO:0007669"/>
    <property type="project" value="InterPro"/>
</dbReference>
<dbReference type="PANTHER" id="PTHR46411:SF2">
    <property type="entry name" value="AAA+ ATPASE DOMAIN-CONTAINING PROTEIN"/>
    <property type="match status" value="1"/>
</dbReference>
<dbReference type="AlphaFoldDB" id="A0A8K0WK61"/>
<dbReference type="InterPro" id="IPR027417">
    <property type="entry name" value="P-loop_NTPase"/>
</dbReference>
<feature type="domain" description="AAA+ ATPase" evidence="2">
    <location>
        <begin position="130"/>
        <end position="252"/>
    </location>
</feature>
<evidence type="ECO:0000259" key="2">
    <source>
        <dbReference type="SMART" id="SM00382"/>
    </source>
</evidence>
<name>A0A8K0WK61_9HYPO</name>
<dbReference type="InterPro" id="IPR003593">
    <property type="entry name" value="AAA+_ATPase"/>
</dbReference>
<evidence type="ECO:0000256" key="1">
    <source>
        <dbReference type="SAM" id="MobiDB-lite"/>
    </source>
</evidence>
<keyword evidence="3" id="KW-0378">Hydrolase</keyword>
<dbReference type="CDD" id="cd19481">
    <property type="entry name" value="RecA-like_protease"/>
    <property type="match status" value="1"/>
</dbReference>
<dbReference type="EMBL" id="JAGPNK010000025">
    <property type="protein sequence ID" value="KAH7304218.1"/>
    <property type="molecule type" value="Genomic_DNA"/>
</dbReference>
<proteinExistence type="predicted"/>
<gene>
    <name evidence="3" type="ORF">B0I35DRAFT_363671</name>
</gene>
<feature type="region of interest" description="Disordered" evidence="1">
    <location>
        <begin position="1"/>
        <end position="32"/>
    </location>
</feature>
<dbReference type="SUPFAM" id="SSF52540">
    <property type="entry name" value="P-loop containing nucleoside triphosphate hydrolases"/>
    <property type="match status" value="1"/>
</dbReference>
<dbReference type="GO" id="GO:0016887">
    <property type="term" value="F:ATP hydrolysis activity"/>
    <property type="evidence" value="ECO:0007669"/>
    <property type="project" value="InterPro"/>
</dbReference>
<dbReference type="Pfam" id="PF00004">
    <property type="entry name" value="AAA"/>
    <property type="match status" value="1"/>
</dbReference>
<dbReference type="InterPro" id="IPR003959">
    <property type="entry name" value="ATPase_AAA_core"/>
</dbReference>
<dbReference type="Proteomes" id="UP000813444">
    <property type="component" value="Unassembled WGS sequence"/>
</dbReference>
<comment type="caution">
    <text evidence="3">The sequence shown here is derived from an EMBL/GenBank/DDBJ whole genome shotgun (WGS) entry which is preliminary data.</text>
</comment>
<dbReference type="SMART" id="SM00382">
    <property type="entry name" value="AAA"/>
    <property type="match status" value="1"/>
</dbReference>
<evidence type="ECO:0000313" key="4">
    <source>
        <dbReference type="Proteomes" id="UP000813444"/>
    </source>
</evidence>
<organism evidence="3 4">
    <name type="scientific">Stachybotrys elegans</name>
    <dbReference type="NCBI Taxonomy" id="80388"/>
    <lineage>
        <taxon>Eukaryota</taxon>
        <taxon>Fungi</taxon>
        <taxon>Dikarya</taxon>
        <taxon>Ascomycota</taxon>
        <taxon>Pezizomycotina</taxon>
        <taxon>Sordariomycetes</taxon>
        <taxon>Hypocreomycetidae</taxon>
        <taxon>Hypocreales</taxon>
        <taxon>Stachybotryaceae</taxon>
        <taxon>Stachybotrys</taxon>
    </lineage>
</organism>
<sequence length="362" mass="40955">MKRVEAAPSEPIVKPSQSTPLPSFIPEGWTQTGGDWAELDPADYSKPKPPSLVDEDYLICRNVVIAFALKQKIWVKMVLFSHLREIPYNEDPFESLQFSPQRKLFIRRLVEGFKSGKENSYDDVIDDKGKGLIFLLYGPPGLGKTLTAESVAKVAQRPLYHVSAGELGTDVGSLERELLKIFQMGARWNAVVLLDEADVLMSKRTTDSLQRNSVVAVFLRMLEYYSGMLFLTTNRRDDFDDAFFNRIHVTIEYSELDDMSRANIWRHHLARATQGNTRPSTWTEDMYQQLGRLQLNGRNIKNYVRTAHAFTTAANGEDLTLKQVLIVLRNSLPGSSVSGSIGSNRQSDGRELLLQKLEELVI</sequence>
<protein>
    <submittedName>
        <fullName evidence="3">P-loop containing nucleoside triphosphate hydrolase protein</fullName>
    </submittedName>
</protein>